<evidence type="ECO:0000313" key="3">
    <source>
        <dbReference type="Proteomes" id="UP000320593"/>
    </source>
</evidence>
<dbReference type="Pfam" id="PF03167">
    <property type="entry name" value="UDG"/>
    <property type="match status" value="1"/>
</dbReference>
<dbReference type="SMART" id="SM00986">
    <property type="entry name" value="UDG"/>
    <property type="match status" value="1"/>
</dbReference>
<dbReference type="PANTHER" id="PTHR42160">
    <property type="entry name" value="URACIL-DNA GLYCOSYLASE SUPERFAMILY PROTEIN"/>
    <property type="match status" value="1"/>
</dbReference>
<proteinExistence type="predicted"/>
<dbReference type="InterPro" id="IPR036895">
    <property type="entry name" value="Uracil-DNA_glycosylase-like_sf"/>
</dbReference>
<reference evidence="2 3" key="1">
    <citation type="submission" date="2019-07" db="EMBL/GenBank/DDBJ databases">
        <title>Genomic Encyclopedia of Archaeal and Bacterial Type Strains, Phase II (KMG-II): from individual species to whole genera.</title>
        <authorList>
            <person name="Goeker M."/>
        </authorList>
    </citation>
    <scope>NUCLEOTIDE SEQUENCE [LARGE SCALE GENOMIC DNA]</scope>
    <source>
        <strain evidence="2 3">ATCC BAA-252</strain>
    </source>
</reference>
<feature type="domain" description="Uracil-DNA glycosylase-like" evidence="1">
    <location>
        <begin position="38"/>
        <end position="204"/>
    </location>
</feature>
<dbReference type="CDD" id="cd10033">
    <property type="entry name" value="UDG_like"/>
    <property type="match status" value="1"/>
</dbReference>
<gene>
    <name evidence="2" type="ORF">JM93_01723</name>
</gene>
<protein>
    <submittedName>
        <fullName evidence="2">Uracil-DNA glycosylase</fullName>
    </submittedName>
</protein>
<keyword evidence="3" id="KW-1185">Reference proteome</keyword>
<accession>A0A562T9N6</accession>
<organism evidence="2 3">
    <name type="scientific">Roseibium hamelinense</name>
    <dbReference type="NCBI Taxonomy" id="150831"/>
    <lineage>
        <taxon>Bacteria</taxon>
        <taxon>Pseudomonadati</taxon>
        <taxon>Pseudomonadota</taxon>
        <taxon>Alphaproteobacteria</taxon>
        <taxon>Hyphomicrobiales</taxon>
        <taxon>Stappiaceae</taxon>
        <taxon>Roseibium</taxon>
    </lineage>
</organism>
<dbReference type="InterPro" id="IPR047124">
    <property type="entry name" value="HI_0220.2"/>
</dbReference>
<dbReference type="EMBL" id="VLLF01000003">
    <property type="protein sequence ID" value="TWI89520.1"/>
    <property type="molecule type" value="Genomic_DNA"/>
</dbReference>
<sequence>MQDKPHLTPDALADRIRACRICRDTPEKDPLPHEPRPVLQVSATARVCICGQAPGTRVHASGRPFTDPSGDRLRAWMGVDEAAFYDRDKLAIVPMGFCFPGLDAKGGDLPPRPECRKAWHDDLFAAMPQLELIVLIGQYAQAYHLGPHRRKSLTETVAAWQTYLEADRAPGAPAFVPLPHPSWRNNAWLKKNPWFETNLLPVLRKKIARLLAPGF</sequence>
<dbReference type="Gene3D" id="3.40.470.10">
    <property type="entry name" value="Uracil-DNA glycosylase-like domain"/>
    <property type="match status" value="1"/>
</dbReference>
<dbReference type="InterPro" id="IPR005122">
    <property type="entry name" value="Uracil-DNA_glycosylase-like"/>
</dbReference>
<evidence type="ECO:0000259" key="1">
    <source>
        <dbReference type="SMART" id="SM00986"/>
    </source>
</evidence>
<name>A0A562T9N6_9HYPH</name>
<comment type="caution">
    <text evidence="2">The sequence shown here is derived from an EMBL/GenBank/DDBJ whole genome shotgun (WGS) entry which is preliminary data.</text>
</comment>
<dbReference type="SUPFAM" id="SSF52141">
    <property type="entry name" value="Uracil-DNA glycosylase-like"/>
    <property type="match status" value="1"/>
</dbReference>
<dbReference type="Proteomes" id="UP000320593">
    <property type="component" value="Unassembled WGS sequence"/>
</dbReference>
<evidence type="ECO:0000313" key="2">
    <source>
        <dbReference type="EMBL" id="TWI89520.1"/>
    </source>
</evidence>
<dbReference type="PANTHER" id="PTHR42160:SF1">
    <property type="entry name" value="URACIL-DNA GLYCOSYLASE SUPERFAMILY PROTEIN"/>
    <property type="match status" value="1"/>
</dbReference>
<dbReference type="AlphaFoldDB" id="A0A562T9N6"/>
<dbReference type="SMART" id="SM00987">
    <property type="entry name" value="UreE_C"/>
    <property type="match status" value="1"/>
</dbReference>